<dbReference type="STRING" id="74873.A0A084VLJ0"/>
<evidence type="ECO:0000313" key="2">
    <source>
        <dbReference type="EMBL" id="KFB38834.1"/>
    </source>
</evidence>
<evidence type="ECO:0000256" key="1">
    <source>
        <dbReference type="SAM" id="SignalP"/>
    </source>
</evidence>
<feature type="chain" id="PRO_5010759855" evidence="1">
    <location>
        <begin position="24"/>
        <end position="469"/>
    </location>
</feature>
<dbReference type="AlphaFoldDB" id="A0A084VLJ0"/>
<evidence type="ECO:0000313" key="4">
    <source>
        <dbReference type="Proteomes" id="UP000030765"/>
    </source>
</evidence>
<feature type="signal peptide" evidence="1">
    <location>
        <begin position="1"/>
        <end position="23"/>
    </location>
</feature>
<dbReference type="Proteomes" id="UP000030765">
    <property type="component" value="Unassembled WGS sequence"/>
</dbReference>
<dbReference type="EnsemblMetazoa" id="ASIC006320-RA">
    <property type="protein sequence ID" value="ASIC006320-PA"/>
    <property type="gene ID" value="ASIC006320"/>
</dbReference>
<dbReference type="EMBL" id="KE524974">
    <property type="protein sequence ID" value="KFB38834.1"/>
    <property type="molecule type" value="Genomic_DNA"/>
</dbReference>
<dbReference type="EMBL" id="ATLV01014503">
    <property type="status" value="NOT_ANNOTATED_CDS"/>
    <property type="molecule type" value="Genomic_DNA"/>
</dbReference>
<reference evidence="3" key="2">
    <citation type="submission" date="2020-05" db="UniProtKB">
        <authorList>
            <consortium name="EnsemblMetazoa"/>
        </authorList>
    </citation>
    <scope>IDENTIFICATION</scope>
</reference>
<evidence type="ECO:0000313" key="3">
    <source>
        <dbReference type="EnsemblMetazoa" id="ASIC006320-PA"/>
    </source>
</evidence>
<keyword evidence="1" id="KW-0732">Signal</keyword>
<organism evidence="2">
    <name type="scientific">Anopheles sinensis</name>
    <name type="common">Mosquito</name>
    <dbReference type="NCBI Taxonomy" id="74873"/>
    <lineage>
        <taxon>Eukaryota</taxon>
        <taxon>Metazoa</taxon>
        <taxon>Ecdysozoa</taxon>
        <taxon>Arthropoda</taxon>
        <taxon>Hexapoda</taxon>
        <taxon>Insecta</taxon>
        <taxon>Pterygota</taxon>
        <taxon>Neoptera</taxon>
        <taxon>Endopterygota</taxon>
        <taxon>Diptera</taxon>
        <taxon>Nematocera</taxon>
        <taxon>Culicoidea</taxon>
        <taxon>Culicidae</taxon>
        <taxon>Anophelinae</taxon>
        <taxon>Anopheles</taxon>
    </lineage>
</organism>
<sequence length="469" mass="53909">MGVCTVRGSLVALIVVTIHCAASQPEEKKSKDYFCILKEQASSKQPPAVCQPLEACDPAPLLQHYDNVQKECQVSASKRRDDKAGFPFQLDYWYGDLLFLFDGLKNKTLESASLFVEAERIEKANAPTTLELEQKHFVYSIEAGRLQDALLAYLTMPTQMTPNEIVTVISGNPKVNEAVLLNYLYFVRAIPDRSQRLEFYKAFKPVLYKHNLNATYMALVYSVEVFHYVNGTNDYKTYHEDISTPFIVKCKELMMQNRYAEILWVEKHFPDYFAFEIPLFTSFNRDEWKVKLDQKQLYEQANNLARIRNRLRVFERIVEKTYVHGVGGYNIPYADALGMLQSLANQVDKLESALVKDGKDPKLMKRLKEVQDSFVKLHKVLSFRYIPIKPSKPLLIVDDFLEQGQLRLQRAKRSDNIIYAARQILRGSHSASHRVSIDVFVQTFQLVNFSIGDVRLSVSLAGNERCCNL</sequence>
<name>A0A084VLJ0_ANOSI</name>
<accession>A0A084VLJ0</accession>
<proteinExistence type="predicted"/>
<gene>
    <name evidence="2" type="ORF">ZHAS_00006320</name>
</gene>
<reference evidence="2 4" key="1">
    <citation type="journal article" date="2014" name="BMC Genomics">
        <title>Genome sequence of Anopheles sinensis provides insight into genetics basis of mosquito competence for malaria parasites.</title>
        <authorList>
            <person name="Zhou D."/>
            <person name="Zhang D."/>
            <person name="Ding G."/>
            <person name="Shi L."/>
            <person name="Hou Q."/>
            <person name="Ye Y."/>
            <person name="Xu Y."/>
            <person name="Zhou H."/>
            <person name="Xiong C."/>
            <person name="Li S."/>
            <person name="Yu J."/>
            <person name="Hong S."/>
            <person name="Yu X."/>
            <person name="Zou P."/>
            <person name="Chen C."/>
            <person name="Chang X."/>
            <person name="Wang W."/>
            <person name="Lv Y."/>
            <person name="Sun Y."/>
            <person name="Ma L."/>
            <person name="Shen B."/>
            <person name="Zhu C."/>
        </authorList>
    </citation>
    <scope>NUCLEOTIDE SEQUENCE [LARGE SCALE GENOMIC DNA]</scope>
</reference>
<dbReference type="OMA" id="FKAKGHR"/>
<dbReference type="VEuPathDB" id="VectorBase:ASIS009062"/>
<dbReference type="OrthoDB" id="7739271at2759"/>
<dbReference type="VEuPathDB" id="VectorBase:ASIC006320"/>
<protein>
    <submittedName>
        <fullName evidence="2 3">SG1D salivary protein</fullName>
    </submittedName>
</protein>
<keyword evidence="4" id="KW-1185">Reference proteome</keyword>